<evidence type="ECO:0000256" key="1">
    <source>
        <dbReference type="SAM" id="Phobius"/>
    </source>
</evidence>
<protein>
    <submittedName>
        <fullName evidence="3">Secreted protein</fullName>
    </submittedName>
</protein>
<accession>A0A1I7ZDA9</accession>
<sequence length="93" mass="10456">MIWCRLVIFAYATSACTIFNFVVAFRGFVMLHISTVSDNYIDSQPYHLTSYSSSCQHATGLSDIASRCSHKELPSDLFQLHVAGMKHLGHLLF</sequence>
<evidence type="ECO:0000313" key="3">
    <source>
        <dbReference type="WBParaSite" id="L893_g25296.t1"/>
    </source>
</evidence>
<reference evidence="3" key="1">
    <citation type="submission" date="2016-11" db="UniProtKB">
        <authorList>
            <consortium name="WormBaseParasite"/>
        </authorList>
    </citation>
    <scope>IDENTIFICATION</scope>
</reference>
<organism evidence="2 3">
    <name type="scientific">Steinernema glaseri</name>
    <dbReference type="NCBI Taxonomy" id="37863"/>
    <lineage>
        <taxon>Eukaryota</taxon>
        <taxon>Metazoa</taxon>
        <taxon>Ecdysozoa</taxon>
        <taxon>Nematoda</taxon>
        <taxon>Chromadorea</taxon>
        <taxon>Rhabditida</taxon>
        <taxon>Tylenchina</taxon>
        <taxon>Panagrolaimomorpha</taxon>
        <taxon>Strongyloidoidea</taxon>
        <taxon>Steinernematidae</taxon>
        <taxon>Steinernema</taxon>
    </lineage>
</organism>
<evidence type="ECO:0000313" key="2">
    <source>
        <dbReference type="Proteomes" id="UP000095287"/>
    </source>
</evidence>
<dbReference type="AlphaFoldDB" id="A0A1I7ZDA9"/>
<keyword evidence="2" id="KW-1185">Reference proteome</keyword>
<keyword evidence="1" id="KW-0812">Transmembrane</keyword>
<proteinExistence type="predicted"/>
<keyword evidence="1" id="KW-0472">Membrane</keyword>
<name>A0A1I7ZDA9_9BILA</name>
<dbReference type="Proteomes" id="UP000095287">
    <property type="component" value="Unplaced"/>
</dbReference>
<dbReference type="PROSITE" id="PS51257">
    <property type="entry name" value="PROKAR_LIPOPROTEIN"/>
    <property type="match status" value="1"/>
</dbReference>
<dbReference type="WBParaSite" id="L893_g25296.t1">
    <property type="protein sequence ID" value="L893_g25296.t1"/>
    <property type="gene ID" value="L893_g25296"/>
</dbReference>
<keyword evidence="1" id="KW-1133">Transmembrane helix</keyword>
<feature type="transmembrane region" description="Helical" evidence="1">
    <location>
        <begin position="6"/>
        <end position="25"/>
    </location>
</feature>